<dbReference type="AlphaFoldDB" id="A0A6A6TJG8"/>
<gene>
    <name evidence="2" type="ORF">K491DRAFT_591661</name>
</gene>
<keyword evidence="1" id="KW-1133">Transmembrane helix</keyword>
<keyword evidence="3" id="KW-1185">Reference proteome</keyword>
<evidence type="ECO:0000313" key="3">
    <source>
        <dbReference type="Proteomes" id="UP000799324"/>
    </source>
</evidence>
<evidence type="ECO:0000256" key="1">
    <source>
        <dbReference type="SAM" id="Phobius"/>
    </source>
</evidence>
<name>A0A6A6TJG8_9PLEO</name>
<dbReference type="PANTHER" id="PTHR35395">
    <property type="entry name" value="DUF6536 DOMAIN-CONTAINING PROTEIN"/>
    <property type="match status" value="1"/>
</dbReference>
<dbReference type="PANTHER" id="PTHR35395:SF1">
    <property type="entry name" value="DUF6536 DOMAIN-CONTAINING PROTEIN"/>
    <property type="match status" value="1"/>
</dbReference>
<reference evidence="2" key="1">
    <citation type="journal article" date="2020" name="Stud. Mycol.">
        <title>101 Dothideomycetes genomes: a test case for predicting lifestyles and emergence of pathogens.</title>
        <authorList>
            <person name="Haridas S."/>
            <person name="Albert R."/>
            <person name="Binder M."/>
            <person name="Bloem J."/>
            <person name="Labutti K."/>
            <person name="Salamov A."/>
            <person name="Andreopoulos B."/>
            <person name="Baker S."/>
            <person name="Barry K."/>
            <person name="Bills G."/>
            <person name="Bluhm B."/>
            <person name="Cannon C."/>
            <person name="Castanera R."/>
            <person name="Culley D."/>
            <person name="Daum C."/>
            <person name="Ezra D."/>
            <person name="Gonzalez J."/>
            <person name="Henrissat B."/>
            <person name="Kuo A."/>
            <person name="Liang C."/>
            <person name="Lipzen A."/>
            <person name="Lutzoni F."/>
            <person name="Magnuson J."/>
            <person name="Mondo S."/>
            <person name="Nolan M."/>
            <person name="Ohm R."/>
            <person name="Pangilinan J."/>
            <person name="Park H.-J."/>
            <person name="Ramirez L."/>
            <person name="Alfaro M."/>
            <person name="Sun H."/>
            <person name="Tritt A."/>
            <person name="Yoshinaga Y."/>
            <person name="Zwiers L.-H."/>
            <person name="Turgeon B."/>
            <person name="Goodwin S."/>
            <person name="Spatafora J."/>
            <person name="Crous P."/>
            <person name="Grigoriev I."/>
        </authorList>
    </citation>
    <scope>NUCLEOTIDE SEQUENCE</scope>
    <source>
        <strain evidence="2">CBS 122681</strain>
    </source>
</reference>
<keyword evidence="1" id="KW-0472">Membrane</keyword>
<dbReference type="OrthoDB" id="5429634at2759"/>
<protein>
    <submittedName>
        <fullName evidence="2">Uncharacterized protein</fullName>
    </submittedName>
</protein>
<feature type="transmembrane region" description="Helical" evidence="1">
    <location>
        <begin position="90"/>
        <end position="110"/>
    </location>
</feature>
<proteinExistence type="predicted"/>
<feature type="transmembrane region" description="Helical" evidence="1">
    <location>
        <begin position="130"/>
        <end position="156"/>
    </location>
</feature>
<sequence>MGSPSGLFLFGVWSGGDELTPTKVLRNVALANTPQLAISVAFFFWNSHLTTMLAAHEYDQYTKRGLRVTRPQEGSKQRGTRFLSIPFRYWAPNTAIWVLLHYFASQAIFFARVDVLDHWLEPTQWSISQVGYSVLGLVCFVVLALAAFAFGIAIGLRRLANRMPLAATCSGALSAACHPKDLSVRHHEREVHWGVEVVNGEEIMHEDKGGRMVAHCTFTSGDAFYPEVDRLYA</sequence>
<organism evidence="2 3">
    <name type="scientific">Lophiostoma macrostomum CBS 122681</name>
    <dbReference type="NCBI Taxonomy" id="1314788"/>
    <lineage>
        <taxon>Eukaryota</taxon>
        <taxon>Fungi</taxon>
        <taxon>Dikarya</taxon>
        <taxon>Ascomycota</taxon>
        <taxon>Pezizomycotina</taxon>
        <taxon>Dothideomycetes</taxon>
        <taxon>Pleosporomycetidae</taxon>
        <taxon>Pleosporales</taxon>
        <taxon>Lophiostomataceae</taxon>
        <taxon>Lophiostoma</taxon>
    </lineage>
</organism>
<evidence type="ECO:0000313" key="2">
    <source>
        <dbReference type="EMBL" id="KAF2659113.1"/>
    </source>
</evidence>
<accession>A0A6A6TJG8</accession>
<dbReference type="EMBL" id="MU004309">
    <property type="protein sequence ID" value="KAF2659113.1"/>
    <property type="molecule type" value="Genomic_DNA"/>
</dbReference>
<dbReference type="Proteomes" id="UP000799324">
    <property type="component" value="Unassembled WGS sequence"/>
</dbReference>
<keyword evidence="1" id="KW-0812">Transmembrane</keyword>